<dbReference type="SUPFAM" id="SSF48403">
    <property type="entry name" value="Ankyrin repeat"/>
    <property type="match status" value="1"/>
</dbReference>
<dbReference type="SMART" id="SM00248">
    <property type="entry name" value="ANK"/>
    <property type="match status" value="4"/>
</dbReference>
<dbReference type="Gene3D" id="1.25.40.20">
    <property type="entry name" value="Ankyrin repeat-containing domain"/>
    <property type="match status" value="1"/>
</dbReference>
<feature type="repeat" description="ANK" evidence="3">
    <location>
        <begin position="48"/>
        <end position="80"/>
    </location>
</feature>
<dbReference type="PROSITE" id="PS50088">
    <property type="entry name" value="ANK_REPEAT"/>
    <property type="match status" value="2"/>
</dbReference>
<gene>
    <name evidence="4" type="ORF">SI65_09206</name>
</gene>
<evidence type="ECO:0000256" key="1">
    <source>
        <dbReference type="ARBA" id="ARBA00022737"/>
    </source>
</evidence>
<dbReference type="PROSITE" id="PS50297">
    <property type="entry name" value="ANK_REP_REGION"/>
    <property type="match status" value="2"/>
</dbReference>
<keyword evidence="5" id="KW-1185">Reference proteome</keyword>
<evidence type="ECO:0000256" key="2">
    <source>
        <dbReference type="ARBA" id="ARBA00023043"/>
    </source>
</evidence>
<dbReference type="VEuPathDB" id="FungiDB:SI65_09206"/>
<evidence type="ECO:0000256" key="3">
    <source>
        <dbReference type="PROSITE-ProRule" id="PRU00023"/>
    </source>
</evidence>
<dbReference type="PANTHER" id="PTHR24173:SF74">
    <property type="entry name" value="ANKYRIN REPEAT DOMAIN-CONTAINING PROTEIN 16"/>
    <property type="match status" value="1"/>
</dbReference>
<keyword evidence="1" id="KW-0677">Repeat</keyword>
<dbReference type="AlphaFoldDB" id="A0A1E3B2T1"/>
<dbReference type="InterPro" id="IPR036770">
    <property type="entry name" value="Ankyrin_rpt-contain_sf"/>
</dbReference>
<protein>
    <submittedName>
        <fullName evidence="4">Uncharacterized protein</fullName>
    </submittedName>
</protein>
<accession>A0A1E3B2T1</accession>
<dbReference type="Pfam" id="PF12796">
    <property type="entry name" value="Ank_2"/>
    <property type="match status" value="1"/>
</dbReference>
<sequence length="153" mass="16840">MASFLIQHGAVVNETVQEMTALMVAAQGGHTGMVELLLQNGADVAFGKSLTALDLAVTGGHVDVLNMPLRYGADPNNNFSLLLLICAVQNDYIDIVQVLLDHGVDIQVRGSKDRTPLMYADIRFDRDIALLLLEYGADITGTIWEIEYKERFF</sequence>
<organism evidence="4 5">
    <name type="scientific">Aspergillus cristatus</name>
    <name type="common">Chinese Fuzhuan brick tea-fermentation fungus</name>
    <name type="synonym">Eurotium cristatum</name>
    <dbReference type="NCBI Taxonomy" id="573508"/>
    <lineage>
        <taxon>Eukaryota</taxon>
        <taxon>Fungi</taxon>
        <taxon>Dikarya</taxon>
        <taxon>Ascomycota</taxon>
        <taxon>Pezizomycotina</taxon>
        <taxon>Eurotiomycetes</taxon>
        <taxon>Eurotiomycetidae</taxon>
        <taxon>Eurotiales</taxon>
        <taxon>Aspergillaceae</taxon>
        <taxon>Aspergillus</taxon>
        <taxon>Aspergillus subgen. Aspergillus</taxon>
    </lineage>
</organism>
<dbReference type="InterPro" id="IPR002110">
    <property type="entry name" value="Ankyrin_rpt"/>
</dbReference>
<dbReference type="OrthoDB" id="366390at2759"/>
<dbReference type="Proteomes" id="UP000094569">
    <property type="component" value="Unassembled WGS sequence"/>
</dbReference>
<dbReference type="PANTHER" id="PTHR24173">
    <property type="entry name" value="ANKYRIN REPEAT CONTAINING"/>
    <property type="match status" value="1"/>
</dbReference>
<keyword evidence="2 3" id="KW-0040">ANK repeat</keyword>
<dbReference type="Pfam" id="PF00023">
    <property type="entry name" value="Ank"/>
    <property type="match status" value="1"/>
</dbReference>
<comment type="caution">
    <text evidence="4">The sequence shown here is derived from an EMBL/GenBank/DDBJ whole genome shotgun (WGS) entry which is preliminary data.</text>
</comment>
<reference evidence="4 5" key="1">
    <citation type="journal article" date="2016" name="BMC Genomics">
        <title>Comparative genomic and transcriptomic analyses of the Fuzhuan brick tea-fermentation fungus Aspergillus cristatus.</title>
        <authorList>
            <person name="Ge Y."/>
            <person name="Wang Y."/>
            <person name="Liu Y."/>
            <person name="Tan Y."/>
            <person name="Ren X."/>
            <person name="Zhang X."/>
            <person name="Hyde K.D."/>
            <person name="Liu Y."/>
            <person name="Liu Z."/>
        </authorList>
    </citation>
    <scope>NUCLEOTIDE SEQUENCE [LARGE SCALE GENOMIC DNA]</scope>
    <source>
        <strain evidence="4 5">GZAAS20.1005</strain>
    </source>
</reference>
<evidence type="ECO:0000313" key="5">
    <source>
        <dbReference type="Proteomes" id="UP000094569"/>
    </source>
</evidence>
<evidence type="ECO:0000313" key="4">
    <source>
        <dbReference type="EMBL" id="ODM15265.1"/>
    </source>
</evidence>
<dbReference type="STRING" id="573508.A0A1E3B2T1"/>
<dbReference type="EMBL" id="JXNT01000017">
    <property type="protein sequence ID" value="ODM15265.1"/>
    <property type="molecule type" value="Genomic_DNA"/>
</dbReference>
<proteinExistence type="predicted"/>
<name>A0A1E3B2T1_ASPCR</name>
<feature type="repeat" description="ANK" evidence="3">
    <location>
        <begin position="17"/>
        <end position="49"/>
    </location>
</feature>